<dbReference type="InterPro" id="IPR011330">
    <property type="entry name" value="Glyco_hydro/deAcase_b/a-brl"/>
</dbReference>
<accession>A0A2P8HYC2</accession>
<dbReference type="Pfam" id="PF01522">
    <property type="entry name" value="Polysacc_deac_1"/>
    <property type="match status" value="1"/>
</dbReference>
<evidence type="ECO:0000259" key="1">
    <source>
        <dbReference type="PROSITE" id="PS51677"/>
    </source>
</evidence>
<dbReference type="EMBL" id="PYAV01000001">
    <property type="protein sequence ID" value="PSL51238.1"/>
    <property type="molecule type" value="Genomic_DNA"/>
</dbReference>
<reference evidence="2 3" key="1">
    <citation type="submission" date="2018-03" db="EMBL/GenBank/DDBJ databases">
        <title>Genomic Encyclopedia of Type Strains, Phase III (KMG-III): the genomes of soil and plant-associated and newly described type strains.</title>
        <authorList>
            <person name="Whitman W."/>
        </authorList>
    </citation>
    <scope>NUCLEOTIDE SEQUENCE [LARGE SCALE GENOMIC DNA]</scope>
    <source>
        <strain evidence="2 3">CGMCC 1.07653</strain>
    </source>
</reference>
<dbReference type="GO" id="GO:0005975">
    <property type="term" value="P:carbohydrate metabolic process"/>
    <property type="evidence" value="ECO:0007669"/>
    <property type="project" value="InterPro"/>
</dbReference>
<dbReference type="InterPro" id="IPR002509">
    <property type="entry name" value="NODB_dom"/>
</dbReference>
<evidence type="ECO:0000313" key="3">
    <source>
        <dbReference type="Proteomes" id="UP000242310"/>
    </source>
</evidence>
<name>A0A2P8HYC2_9BACI</name>
<dbReference type="RefSeq" id="WP_245893857.1">
    <property type="nucleotide sequence ID" value="NZ_PYAV01000001.1"/>
</dbReference>
<dbReference type="AlphaFoldDB" id="A0A2P8HYC2"/>
<dbReference type="PANTHER" id="PTHR10587:SF80">
    <property type="entry name" value="CHITOOLIGOSACCHARIDE DEACETYLASE"/>
    <property type="match status" value="1"/>
</dbReference>
<dbReference type="InterPro" id="IPR050248">
    <property type="entry name" value="Polysacc_deacetylase_ArnD"/>
</dbReference>
<dbReference type="CDD" id="cd10950">
    <property type="entry name" value="CE4_BsYlxY_like"/>
    <property type="match status" value="1"/>
</dbReference>
<evidence type="ECO:0000313" key="2">
    <source>
        <dbReference type="EMBL" id="PSL51238.1"/>
    </source>
</evidence>
<dbReference type="GO" id="GO:0016810">
    <property type="term" value="F:hydrolase activity, acting on carbon-nitrogen (but not peptide) bonds"/>
    <property type="evidence" value="ECO:0007669"/>
    <property type="project" value="InterPro"/>
</dbReference>
<gene>
    <name evidence="2" type="ORF">B0H94_101148</name>
</gene>
<dbReference type="PROSITE" id="PS51677">
    <property type="entry name" value="NODB"/>
    <property type="match status" value="1"/>
</dbReference>
<organism evidence="2 3">
    <name type="scientific">Salsuginibacillus halophilus</name>
    <dbReference type="NCBI Taxonomy" id="517424"/>
    <lineage>
        <taxon>Bacteria</taxon>
        <taxon>Bacillati</taxon>
        <taxon>Bacillota</taxon>
        <taxon>Bacilli</taxon>
        <taxon>Bacillales</taxon>
        <taxon>Bacillaceae</taxon>
        <taxon>Salsuginibacillus</taxon>
    </lineage>
</organism>
<dbReference type="Proteomes" id="UP000242310">
    <property type="component" value="Unassembled WGS sequence"/>
</dbReference>
<dbReference type="SUPFAM" id="SSF88713">
    <property type="entry name" value="Glycoside hydrolase/deacetylase"/>
    <property type="match status" value="1"/>
</dbReference>
<keyword evidence="3" id="KW-1185">Reference proteome</keyword>
<dbReference type="PANTHER" id="PTHR10587">
    <property type="entry name" value="GLYCOSYL TRANSFERASE-RELATED"/>
    <property type="match status" value="1"/>
</dbReference>
<protein>
    <submittedName>
        <fullName evidence="2">Putative sporulation protein (Polysaccharide deacetylase family)</fullName>
    </submittedName>
</protein>
<dbReference type="GO" id="GO:0016020">
    <property type="term" value="C:membrane"/>
    <property type="evidence" value="ECO:0007669"/>
    <property type="project" value="TreeGrafter"/>
</dbReference>
<comment type="caution">
    <text evidence="2">The sequence shown here is derived from an EMBL/GenBank/DDBJ whole genome shotgun (WGS) entry which is preliminary data.</text>
</comment>
<feature type="domain" description="NodB homology" evidence="1">
    <location>
        <begin position="130"/>
        <end position="306"/>
    </location>
</feature>
<proteinExistence type="predicted"/>
<sequence>MFGQRVQKMGLLIILFAVLGWTVIDHGWPKGQQYAMVATEAVTSETEMHKQIQEAAEKYNEPAVDAEIHNVWKALPGYNGYEVDEQASFQAMAERGHFHEQDLVFRETKPDVQFQDLPAAPLFRGNEQKSAASLLINVAWGEAYIPDMLQTLRDFDVKATFFLDGSWVKSHPKLATMIKEEGHEIGNHAYSHPDMAQLSEARVIEELEATQEVIEAVLHTRPVWFAPPSGSYRDVVVDLAHERNMRTVMWTVDTVDWKEPAEAELLDRVKQNLHPGATILMHPTEVTSQSLPALIEAVEAEGLELQPLSTFVSEKRISQAVEN</sequence>
<dbReference type="Gene3D" id="3.20.20.370">
    <property type="entry name" value="Glycoside hydrolase/deacetylase"/>
    <property type="match status" value="1"/>
</dbReference>